<dbReference type="STRING" id="573413.Spirs_2566"/>
<dbReference type="Proteomes" id="UP000002318">
    <property type="component" value="Chromosome"/>
</dbReference>
<dbReference type="GO" id="GO:0005829">
    <property type="term" value="C:cytosol"/>
    <property type="evidence" value="ECO:0007669"/>
    <property type="project" value="TreeGrafter"/>
</dbReference>
<protein>
    <submittedName>
        <fullName evidence="2">FdrA family protein</fullName>
    </submittedName>
</protein>
<dbReference type="InterPro" id="IPR005811">
    <property type="entry name" value="SUCC_ACL_C"/>
</dbReference>
<dbReference type="HOGENOM" id="CLU_026233_1_0_12"/>
<organism evidence="2 3">
    <name type="scientific">Sediminispirochaeta smaragdinae (strain DSM 11293 / JCM 15392 / SEBR 4228)</name>
    <name type="common">Spirochaeta smaragdinae</name>
    <dbReference type="NCBI Taxonomy" id="573413"/>
    <lineage>
        <taxon>Bacteria</taxon>
        <taxon>Pseudomonadati</taxon>
        <taxon>Spirochaetota</taxon>
        <taxon>Spirochaetia</taxon>
        <taxon>Spirochaetales</taxon>
        <taxon>Spirochaetaceae</taxon>
        <taxon>Sediminispirochaeta</taxon>
    </lineage>
</organism>
<proteinExistence type="predicted"/>
<name>E1R4D5_SEDSS</name>
<dbReference type="KEGG" id="ssm:Spirs_2566"/>
<dbReference type="SUPFAM" id="SSF52210">
    <property type="entry name" value="Succinyl-CoA synthetase domains"/>
    <property type="match status" value="2"/>
</dbReference>
<dbReference type="GO" id="GO:0009361">
    <property type="term" value="C:succinate-CoA ligase complex (ADP-forming)"/>
    <property type="evidence" value="ECO:0007669"/>
    <property type="project" value="TreeGrafter"/>
</dbReference>
<dbReference type="EMBL" id="CP002116">
    <property type="protein sequence ID" value="ADK81676.1"/>
    <property type="molecule type" value="Genomic_DNA"/>
</dbReference>
<dbReference type="PANTHER" id="PTHR11117">
    <property type="entry name" value="SUCCINYL-COA LIGASE SUBUNIT ALPHA"/>
    <property type="match status" value="1"/>
</dbReference>
<dbReference type="Pfam" id="PF00549">
    <property type="entry name" value="Ligase_CoA"/>
    <property type="match status" value="1"/>
</dbReference>
<dbReference type="InterPro" id="IPR036291">
    <property type="entry name" value="NAD(P)-bd_dom_sf"/>
</dbReference>
<accession>E1R4D5</accession>
<dbReference type="AlphaFoldDB" id="E1R4D5"/>
<dbReference type="OrthoDB" id="6193532at2"/>
<dbReference type="PANTHER" id="PTHR11117:SF24">
    <property type="entry name" value="PROTEIN FDRA"/>
    <property type="match status" value="1"/>
</dbReference>
<feature type="domain" description="ATP-citrate synthase/succinyl-CoA ligase C-terminal" evidence="1">
    <location>
        <begin position="347"/>
        <end position="505"/>
    </location>
</feature>
<evidence type="ECO:0000259" key="1">
    <source>
        <dbReference type="Pfam" id="PF00549"/>
    </source>
</evidence>
<sequence length="518" mass="56239">MAVFSEIRSNQYFDSIQTLYTTSVLLEIEGVEKAYVSMGTQVGKDVLRDLDMINDEINNASESDLIIAVSTASEEVFRKSLAKIEELINHRKKSGEKETTYPTLTMAVEQNPSANVCIISVPGEYARGEAEKALNAGLHTIIFSSNVSFEDERAIKELARKQGLLCMGPDCGVVNLNGVAFVLGSINNRGPFGLCGASGIGIQLVGALMHKVGSGISQAIGTGGNDTKDPIGGITMLMGIDALENDPETKYIVLVSRKPGDTVLKRVLDRVSCCKKPVVIYFMGCSKDEIEKSGAIWASNLEDAARKALALIGKKLDLGSEKDLMTLAAETAKEMNNEQKYVRGAFLGGTYCDEAMRVMREKIGDIFSNAPLSPELRLKDSYKSVKNSVIDYGEEEFTRGRPHPTMEPSVRKPAIMKEARDPEVAVLLLDFVLTPPGPIDPVGDVIEDIKGAMKLARERGGKLAVVASVCGTDADLQNLDHQESMLRDAGVLVCPTNYRAALLAGEIIRVKNERNRNE</sequence>
<dbReference type="Gene3D" id="3.40.50.720">
    <property type="entry name" value="NAD(P)-binding Rossmann-like Domain"/>
    <property type="match status" value="1"/>
</dbReference>
<keyword evidence="3" id="KW-1185">Reference proteome</keyword>
<dbReference type="GO" id="GO:0006099">
    <property type="term" value="P:tricarboxylic acid cycle"/>
    <property type="evidence" value="ECO:0007669"/>
    <property type="project" value="TreeGrafter"/>
</dbReference>
<dbReference type="Gene3D" id="3.40.50.261">
    <property type="entry name" value="Succinyl-CoA synthetase domains"/>
    <property type="match status" value="2"/>
</dbReference>
<dbReference type="SUPFAM" id="SSF51735">
    <property type="entry name" value="NAD(P)-binding Rossmann-fold domains"/>
    <property type="match status" value="1"/>
</dbReference>
<gene>
    <name evidence="2" type="ordered locus">Spirs_2566</name>
</gene>
<dbReference type="GO" id="GO:0004776">
    <property type="term" value="F:succinate-CoA ligase (GDP-forming) activity"/>
    <property type="evidence" value="ECO:0007669"/>
    <property type="project" value="TreeGrafter"/>
</dbReference>
<evidence type="ECO:0000313" key="3">
    <source>
        <dbReference type="Proteomes" id="UP000002318"/>
    </source>
</evidence>
<reference evidence="2 3" key="1">
    <citation type="journal article" date="2010" name="Stand. Genomic Sci.">
        <title>Complete genome sequence of Spirochaeta smaragdinae type strain (SEBR 4228).</title>
        <authorList>
            <person name="Mavromatis K."/>
            <person name="Yasawong M."/>
            <person name="Chertkov O."/>
            <person name="Lapidus A."/>
            <person name="Lucas S."/>
            <person name="Nolan M."/>
            <person name="Del Rio T.G."/>
            <person name="Tice H."/>
            <person name="Cheng J.F."/>
            <person name="Pitluck S."/>
            <person name="Liolios K."/>
            <person name="Ivanova N."/>
            <person name="Tapia R."/>
            <person name="Han C."/>
            <person name="Bruce D."/>
            <person name="Goodwin L."/>
            <person name="Pati A."/>
            <person name="Chen A."/>
            <person name="Palaniappan K."/>
            <person name="Land M."/>
            <person name="Hauser L."/>
            <person name="Chang Y.J."/>
            <person name="Jeffries C.D."/>
            <person name="Detter J.C."/>
            <person name="Rohde M."/>
            <person name="Brambilla E."/>
            <person name="Spring S."/>
            <person name="Goker M."/>
            <person name="Sikorski J."/>
            <person name="Woyke T."/>
            <person name="Bristow J."/>
            <person name="Eisen J.A."/>
            <person name="Markowitz V."/>
            <person name="Hugenholtz P."/>
            <person name="Klenk H.P."/>
            <person name="Kyrpides N.C."/>
        </authorList>
    </citation>
    <scope>NUCLEOTIDE SEQUENCE [LARGE SCALE GENOMIC DNA]</scope>
    <source>
        <strain evidence="3">DSM 11293 / JCM 15392 / SEBR 4228</strain>
    </source>
</reference>
<dbReference type="InterPro" id="IPR016102">
    <property type="entry name" value="Succinyl-CoA_synth-like"/>
</dbReference>
<evidence type="ECO:0000313" key="2">
    <source>
        <dbReference type="EMBL" id="ADK81676.1"/>
    </source>
</evidence>
<dbReference type="eggNOG" id="COG0074">
    <property type="taxonomic scope" value="Bacteria"/>
</dbReference>
<dbReference type="GO" id="GO:0004775">
    <property type="term" value="F:succinate-CoA ligase (ADP-forming) activity"/>
    <property type="evidence" value="ECO:0007669"/>
    <property type="project" value="TreeGrafter"/>
</dbReference>